<feature type="transmembrane region" description="Helical" evidence="6">
    <location>
        <begin position="421"/>
        <end position="441"/>
    </location>
</feature>
<name>A0A3L8PUG4_9GAMM</name>
<reference evidence="7 8" key="1">
    <citation type="submission" date="2018-09" db="EMBL/GenBank/DDBJ databases">
        <title>Phylogeny of the Shewanellaceae, and recommendation for two new genera, Pseudoshewanella and Parashewanella.</title>
        <authorList>
            <person name="Wang G."/>
        </authorList>
    </citation>
    <scope>NUCLEOTIDE SEQUENCE [LARGE SCALE GENOMIC DNA]</scope>
    <source>
        <strain evidence="7 8">C51</strain>
    </source>
</reference>
<protein>
    <submittedName>
        <fullName evidence="7">Uncharacterized protein</fullName>
    </submittedName>
</protein>
<organism evidence="7 8">
    <name type="scientific">Parashewanella curva</name>
    <dbReference type="NCBI Taxonomy" id="2338552"/>
    <lineage>
        <taxon>Bacteria</taxon>
        <taxon>Pseudomonadati</taxon>
        <taxon>Pseudomonadota</taxon>
        <taxon>Gammaproteobacteria</taxon>
        <taxon>Alteromonadales</taxon>
        <taxon>Shewanellaceae</taxon>
        <taxon>Parashewanella</taxon>
    </lineage>
</organism>
<dbReference type="PANTHER" id="PTHR46630:SF1">
    <property type="entry name" value="TETRATRICOPEPTIDE REPEAT PROTEIN 29"/>
    <property type="match status" value="1"/>
</dbReference>
<sequence>MDFRVMVFGLLFWLPTAFGNPMKQMDELVLLINQYPKQAQDQINKIESTQTTATPVYEQLRLQLLKCKTLAALGDNQAAINLAKLYEAKSKQVNVNDVRPYFLLCMAESYLQLGNINEALPLFDTVINMAKEKEQFQALSSALRMRGDFEISAGNYASALEDLRFAIDVLSLNFTQNNNWVWEPETFFYISLSHLFNMTGDLDKSISYIHKALATDELEGKIHYLALIGAARKYFDNNQLELSQSYVEEAKKIVPELEGELDIAWSYATLGGMEFNLGNLHEAQKRLKLALMYFERGYQLGYTLRVKRLLAQVHFGLNEAHKAIPMMKEIISQAKELKLHHDLLEFYEILAKHYASTGDYESAYNYKVKSYAATAKYNEQTSNARFIQYKARLDRQASIHNQPNTQIVTHSQRLLTTNQTITIILFVLGVVGLLIGLVFYFQKKQLRSIENQNVNSVDSVELRATNMLLKAKQYNYSVTALVTKLNSLSDTEKTQVLEAIHDVLREGDLLLQHDSDEWVVLLPKVNNVAGYKIIRQITHSLPSTLMKQTFGLSTFKSFDNLDSLVKRAYLERLSQIKRREVKDDSNHPIAM</sequence>
<comment type="subcellular location">
    <subcellularLocation>
        <location evidence="1">Cytoplasm</location>
    </subcellularLocation>
</comment>
<dbReference type="GO" id="GO:0005737">
    <property type="term" value="C:cytoplasm"/>
    <property type="evidence" value="ECO:0007669"/>
    <property type="project" value="UniProtKB-SubCell"/>
</dbReference>
<dbReference type="EMBL" id="QZEI01000049">
    <property type="protein sequence ID" value="RLV58956.1"/>
    <property type="molecule type" value="Genomic_DNA"/>
</dbReference>
<keyword evidence="6" id="KW-0812">Transmembrane</keyword>
<dbReference type="OrthoDB" id="6253968at2"/>
<dbReference type="SUPFAM" id="SSF48452">
    <property type="entry name" value="TPR-like"/>
    <property type="match status" value="2"/>
</dbReference>
<dbReference type="AlphaFoldDB" id="A0A3L8PUG4"/>
<keyword evidence="4" id="KW-0802">TPR repeat</keyword>
<proteinExistence type="inferred from homology"/>
<comment type="similarity">
    <text evidence="5">Belongs to the Rap family.</text>
</comment>
<gene>
    <name evidence="7" type="ORF">D5018_14645</name>
</gene>
<evidence type="ECO:0000256" key="1">
    <source>
        <dbReference type="ARBA" id="ARBA00004496"/>
    </source>
</evidence>
<dbReference type="PANTHER" id="PTHR46630">
    <property type="entry name" value="TETRATRICOPEPTIDE REPEAT PROTEIN 29"/>
    <property type="match status" value="1"/>
</dbReference>
<keyword evidence="6" id="KW-1133">Transmembrane helix</keyword>
<dbReference type="SMART" id="SM00028">
    <property type="entry name" value="TPR"/>
    <property type="match status" value="5"/>
</dbReference>
<dbReference type="InterPro" id="IPR051476">
    <property type="entry name" value="Bac_ResReg_Asp_Phosphatase"/>
</dbReference>
<evidence type="ECO:0000256" key="6">
    <source>
        <dbReference type="SAM" id="Phobius"/>
    </source>
</evidence>
<dbReference type="Gene3D" id="1.25.40.10">
    <property type="entry name" value="Tetratricopeptide repeat domain"/>
    <property type="match status" value="2"/>
</dbReference>
<evidence type="ECO:0000256" key="4">
    <source>
        <dbReference type="ARBA" id="ARBA00022803"/>
    </source>
</evidence>
<evidence type="ECO:0000313" key="8">
    <source>
        <dbReference type="Proteomes" id="UP000281474"/>
    </source>
</evidence>
<comment type="caution">
    <text evidence="7">The sequence shown here is derived from an EMBL/GenBank/DDBJ whole genome shotgun (WGS) entry which is preliminary data.</text>
</comment>
<dbReference type="InterPro" id="IPR011990">
    <property type="entry name" value="TPR-like_helical_dom_sf"/>
</dbReference>
<dbReference type="RefSeq" id="WP_121839747.1">
    <property type="nucleotide sequence ID" value="NZ_ML014798.1"/>
</dbReference>
<evidence type="ECO:0000313" key="7">
    <source>
        <dbReference type="EMBL" id="RLV58956.1"/>
    </source>
</evidence>
<dbReference type="InterPro" id="IPR019734">
    <property type="entry name" value="TPR_rpt"/>
</dbReference>
<evidence type="ECO:0000256" key="5">
    <source>
        <dbReference type="ARBA" id="ARBA00038253"/>
    </source>
</evidence>
<evidence type="ECO:0000256" key="2">
    <source>
        <dbReference type="ARBA" id="ARBA00022490"/>
    </source>
</evidence>
<keyword evidence="6" id="KW-0472">Membrane</keyword>
<keyword evidence="3" id="KW-0677">Repeat</keyword>
<keyword evidence="2" id="KW-0963">Cytoplasm</keyword>
<accession>A0A3L8PUG4</accession>
<dbReference type="Proteomes" id="UP000281474">
    <property type="component" value="Unassembled WGS sequence"/>
</dbReference>
<keyword evidence="8" id="KW-1185">Reference proteome</keyword>
<evidence type="ECO:0000256" key="3">
    <source>
        <dbReference type="ARBA" id="ARBA00022737"/>
    </source>
</evidence>